<accession>A0A164W857</accession>
<protein>
    <recommendedName>
        <fullName evidence="2">DUF6593 domain-containing protein</fullName>
    </recommendedName>
</protein>
<name>A0A164W857_9AGAM</name>
<organism evidence="3 4">
    <name type="scientific">Sistotremastrum niveocremeum HHB9708</name>
    <dbReference type="NCBI Taxonomy" id="1314777"/>
    <lineage>
        <taxon>Eukaryota</taxon>
        <taxon>Fungi</taxon>
        <taxon>Dikarya</taxon>
        <taxon>Basidiomycota</taxon>
        <taxon>Agaricomycotina</taxon>
        <taxon>Agaricomycetes</taxon>
        <taxon>Sistotremastrales</taxon>
        <taxon>Sistotremastraceae</taxon>
        <taxon>Sertulicium</taxon>
        <taxon>Sertulicium niveocremeum</taxon>
    </lineage>
</organism>
<feature type="compositionally biased region" description="Low complexity" evidence="1">
    <location>
        <begin position="203"/>
        <end position="218"/>
    </location>
</feature>
<feature type="region of interest" description="Disordered" evidence="1">
    <location>
        <begin position="197"/>
        <end position="218"/>
    </location>
</feature>
<evidence type="ECO:0000313" key="4">
    <source>
        <dbReference type="Proteomes" id="UP000076722"/>
    </source>
</evidence>
<dbReference type="Proteomes" id="UP000076722">
    <property type="component" value="Unassembled WGS sequence"/>
</dbReference>
<keyword evidence="4" id="KW-1185">Reference proteome</keyword>
<evidence type="ECO:0000256" key="1">
    <source>
        <dbReference type="SAM" id="MobiDB-lite"/>
    </source>
</evidence>
<dbReference type="AlphaFoldDB" id="A0A164W857"/>
<dbReference type="OrthoDB" id="3256331at2759"/>
<dbReference type="InterPro" id="IPR046528">
    <property type="entry name" value="DUF6593"/>
</dbReference>
<evidence type="ECO:0000313" key="3">
    <source>
        <dbReference type="EMBL" id="KZS94819.1"/>
    </source>
</evidence>
<gene>
    <name evidence="3" type="ORF">SISNIDRAFT_32693</name>
</gene>
<feature type="domain" description="DUF6593" evidence="2">
    <location>
        <begin position="9"/>
        <end position="164"/>
    </location>
</feature>
<sequence>MKFSLSSVDPTATDIFSEEGELVYTVSTSRPERHKKGRPVTSIHRASGDLMASLSWHPVNSAFDKVTIGAMHYEMIDFKKGKLLLTETALFADARGRWYEWNRNKEINALELTAKDTDEKIVSVELVTRDGQAHPTPLLTFAPRAMELQDMCIMTWLFLEKQHRYKLHAANSTKIQRILSHFSSDNLSLSAEPAVSVGGRGESSSIYSYDSKSPILNK</sequence>
<reference evidence="3 4" key="1">
    <citation type="journal article" date="2016" name="Mol. Biol. Evol.">
        <title>Comparative Genomics of Early-Diverging Mushroom-Forming Fungi Provides Insights into the Origins of Lignocellulose Decay Capabilities.</title>
        <authorList>
            <person name="Nagy L.G."/>
            <person name="Riley R."/>
            <person name="Tritt A."/>
            <person name="Adam C."/>
            <person name="Daum C."/>
            <person name="Floudas D."/>
            <person name="Sun H."/>
            <person name="Yadav J.S."/>
            <person name="Pangilinan J."/>
            <person name="Larsson K.H."/>
            <person name="Matsuura K."/>
            <person name="Barry K."/>
            <person name="Labutti K."/>
            <person name="Kuo R."/>
            <person name="Ohm R.A."/>
            <person name="Bhattacharya S.S."/>
            <person name="Shirouzu T."/>
            <person name="Yoshinaga Y."/>
            <person name="Martin F.M."/>
            <person name="Grigoriev I.V."/>
            <person name="Hibbett D.S."/>
        </authorList>
    </citation>
    <scope>NUCLEOTIDE SEQUENCE [LARGE SCALE GENOMIC DNA]</scope>
    <source>
        <strain evidence="3 4">HHB9708</strain>
    </source>
</reference>
<evidence type="ECO:0000259" key="2">
    <source>
        <dbReference type="Pfam" id="PF20236"/>
    </source>
</evidence>
<dbReference type="EMBL" id="KV419403">
    <property type="protein sequence ID" value="KZS94819.1"/>
    <property type="molecule type" value="Genomic_DNA"/>
</dbReference>
<proteinExistence type="predicted"/>
<dbReference type="Pfam" id="PF20236">
    <property type="entry name" value="DUF6593"/>
    <property type="match status" value="1"/>
</dbReference>